<evidence type="ECO:0000313" key="1">
    <source>
        <dbReference type="EMBL" id="NDW16485.1"/>
    </source>
</evidence>
<dbReference type="EMBL" id="JAAAWO010000010">
    <property type="protein sequence ID" value="NDW16485.1"/>
    <property type="molecule type" value="Genomic_DNA"/>
</dbReference>
<dbReference type="RefSeq" id="WP_163107104.1">
    <property type="nucleotide sequence ID" value="NZ_JAAAWO010000010.1"/>
</dbReference>
<proteinExistence type="predicted"/>
<organism evidence="1 2">
    <name type="scientific">Alteromonas genovensis</name>
    <dbReference type="NCBI Taxonomy" id="471225"/>
    <lineage>
        <taxon>Bacteria</taxon>
        <taxon>Pseudomonadati</taxon>
        <taxon>Pseudomonadota</taxon>
        <taxon>Gammaproteobacteria</taxon>
        <taxon>Alteromonadales</taxon>
        <taxon>Alteromonadaceae</taxon>
        <taxon>Alteromonas/Salinimonas group</taxon>
        <taxon>Alteromonas</taxon>
    </lineage>
</organism>
<sequence>MAFLKRRRGACTRIASTANTSAAWALSKEKRKEKRLSACVLTLVLTATVGCTSTKADSPEMALLATSPQTVATSRAELDSVAVIETAIGQWFGGMDITLADNAFTASSTLSIERKGAMDKRGLPLDGRHSNPAFVFTLLKRGDECFIRNEQNNEEMLLDGVDCVAAKR</sequence>
<name>A0A6N9TK47_9ALTE</name>
<gene>
    <name evidence="1" type="ORF">GTQ48_13275</name>
</gene>
<dbReference type="Proteomes" id="UP000471381">
    <property type="component" value="Unassembled WGS sequence"/>
</dbReference>
<reference evidence="1 2" key="1">
    <citation type="submission" date="2020-01" db="EMBL/GenBank/DDBJ databases">
        <title>Genomes of bacteria type strains.</title>
        <authorList>
            <person name="Chen J."/>
            <person name="Zhu S."/>
            <person name="Yang J."/>
        </authorList>
    </citation>
    <scope>NUCLEOTIDE SEQUENCE [LARGE SCALE GENOMIC DNA]</scope>
    <source>
        <strain evidence="1 2">LMG 24078</strain>
    </source>
</reference>
<keyword evidence="2" id="KW-1185">Reference proteome</keyword>
<evidence type="ECO:0000313" key="2">
    <source>
        <dbReference type="Proteomes" id="UP000471381"/>
    </source>
</evidence>
<dbReference type="AlphaFoldDB" id="A0A6N9TK47"/>
<comment type="caution">
    <text evidence="1">The sequence shown here is derived from an EMBL/GenBank/DDBJ whole genome shotgun (WGS) entry which is preliminary data.</text>
</comment>
<protein>
    <submittedName>
        <fullName evidence="1">Uncharacterized protein</fullName>
    </submittedName>
</protein>
<accession>A0A6N9TK47</accession>